<gene>
    <name evidence="2" type="ORF">GMLC_12930</name>
</gene>
<evidence type="ECO:0000256" key="1">
    <source>
        <dbReference type="SAM" id="SignalP"/>
    </source>
</evidence>
<organism evidence="2 3">
    <name type="scientific">Geomonas limicola</name>
    <dbReference type="NCBI Taxonomy" id="2740186"/>
    <lineage>
        <taxon>Bacteria</taxon>
        <taxon>Pseudomonadati</taxon>
        <taxon>Thermodesulfobacteriota</taxon>
        <taxon>Desulfuromonadia</taxon>
        <taxon>Geobacterales</taxon>
        <taxon>Geobacteraceae</taxon>
        <taxon>Geomonas</taxon>
    </lineage>
</organism>
<proteinExistence type="predicted"/>
<dbReference type="EMBL" id="BLXZ01000002">
    <property type="protein sequence ID" value="GFO67714.1"/>
    <property type="molecule type" value="Genomic_DNA"/>
</dbReference>
<keyword evidence="1" id="KW-0732">Signal</keyword>
<keyword evidence="3" id="KW-1185">Reference proteome</keyword>
<reference evidence="3" key="1">
    <citation type="submission" date="2020-06" db="EMBL/GenBank/DDBJ databases">
        <title>Draft genomic sequecing of Geomonas sp. Red745.</title>
        <authorList>
            <person name="Itoh H."/>
            <person name="Xu Z.X."/>
            <person name="Ushijima N."/>
            <person name="Masuda Y."/>
            <person name="Shiratori Y."/>
            <person name="Senoo K."/>
        </authorList>
    </citation>
    <scope>NUCLEOTIDE SEQUENCE [LARGE SCALE GENOMIC DNA]</scope>
    <source>
        <strain evidence="3">Red745</strain>
    </source>
</reference>
<name>A0A6V8N705_9BACT</name>
<evidence type="ECO:0000313" key="2">
    <source>
        <dbReference type="EMBL" id="GFO67714.1"/>
    </source>
</evidence>
<sequence>MKNNLILKIALVLVLLVLAACGGGGSSAPPAGKTTATVTLNLTGSLPQNGAIAGATCTLVLPANVTPQLTNGLPTGVVSLAGVMAGSTISPLVSYTPAGQNTPGSLDITIASSALAGVTQVGNIATVTLQLANGAEPAANAFSVTNDQVADANLGGTGVINGMGVGIAGVTLQ</sequence>
<dbReference type="Proteomes" id="UP000587586">
    <property type="component" value="Unassembled WGS sequence"/>
</dbReference>
<protein>
    <recommendedName>
        <fullName evidence="4">Lipoprotein</fullName>
    </recommendedName>
</protein>
<feature type="chain" id="PRO_5027542577" description="Lipoprotein" evidence="1">
    <location>
        <begin position="20"/>
        <end position="173"/>
    </location>
</feature>
<evidence type="ECO:0008006" key="4">
    <source>
        <dbReference type="Google" id="ProtNLM"/>
    </source>
</evidence>
<feature type="signal peptide" evidence="1">
    <location>
        <begin position="1"/>
        <end position="19"/>
    </location>
</feature>
<dbReference type="PROSITE" id="PS51257">
    <property type="entry name" value="PROKAR_LIPOPROTEIN"/>
    <property type="match status" value="1"/>
</dbReference>
<accession>A0A6V8N705</accession>
<dbReference type="RefSeq" id="WP_183360241.1">
    <property type="nucleotide sequence ID" value="NZ_BLXZ01000002.1"/>
</dbReference>
<dbReference type="AlphaFoldDB" id="A0A6V8N705"/>
<evidence type="ECO:0000313" key="3">
    <source>
        <dbReference type="Proteomes" id="UP000587586"/>
    </source>
</evidence>
<comment type="caution">
    <text evidence="2">The sequence shown here is derived from an EMBL/GenBank/DDBJ whole genome shotgun (WGS) entry which is preliminary data.</text>
</comment>